<reference evidence="3" key="1">
    <citation type="journal article" date="2023" name="BMC Genomics">
        <title>Chromosome-level genome assemblies of Cutaneotrichosporon spp. (Trichosporonales, Basidiomycota) reveal imbalanced evolution between nucleotide sequences and chromosome synteny.</title>
        <authorList>
            <person name="Kobayashi Y."/>
            <person name="Kayamori A."/>
            <person name="Aoki K."/>
            <person name="Shiwa Y."/>
            <person name="Matsutani M."/>
            <person name="Fujita N."/>
            <person name="Sugita T."/>
            <person name="Iwasaki W."/>
            <person name="Tanaka N."/>
            <person name="Takashima M."/>
        </authorList>
    </citation>
    <scope>NUCLEOTIDE SEQUENCE</scope>
    <source>
        <strain evidence="3">HIS019</strain>
    </source>
</reference>
<dbReference type="SMART" id="SM00220">
    <property type="entry name" value="S_TKc"/>
    <property type="match status" value="1"/>
</dbReference>
<dbReference type="Pfam" id="PF00069">
    <property type="entry name" value="Pkinase"/>
    <property type="match status" value="1"/>
</dbReference>
<feature type="compositionally biased region" description="Basic and acidic residues" evidence="1">
    <location>
        <begin position="366"/>
        <end position="375"/>
    </location>
</feature>
<gene>
    <name evidence="3" type="ORF">CcaverHIS019_0303130</name>
</gene>
<accession>A0AA48IIX1</accession>
<dbReference type="InterPro" id="IPR011009">
    <property type="entry name" value="Kinase-like_dom_sf"/>
</dbReference>
<sequence length="489" mass="54566">MEAYKEIVLLKAFAGAGIPGIVQLEGMLEEEGWTYLLMKCYDGDLSKNGSLIKGAAVVPFFRALLRTVEAIHLLGVSHEDLKRGNILLLNEEGRVRPVLADFGFSQFLPDGGYAKSHGGTLDYSSPEKVANKRYDACASEVWSLGIILIKLLRYRHPYVVGDSCSSDELKESILHGKPKWKFRKEDLRDGGFAELVQGMLIRDPRLRWTIEDVLSHPSMDDPNERSSRATHIGPRLGLEWNLKKPVSDGVLLDICFLAQQNKEFFIPENPKKMELALYDRYPHWQQQWATMLSKYERQREVKEWLDLFPPTIAERTAEAPFCNRRKTGLREIHLTPVAIPSKLPRQIPVHTPPYNRNVLLPGRHPKTPEAREPPRNPKTVTVGRGVGAAVGVSVSRLVGPAGFGHKRGRDDKATEGTSVQATVEGTSTKVAPPKAARRLGPPVKIIPLGTKKTVVATGKRSTDSAEQKLQELTIKGAHLRKKETVAERV</sequence>
<proteinExistence type="predicted"/>
<dbReference type="GO" id="GO:0005737">
    <property type="term" value="C:cytoplasm"/>
    <property type="evidence" value="ECO:0007669"/>
    <property type="project" value="TreeGrafter"/>
</dbReference>
<keyword evidence="4" id="KW-1185">Reference proteome</keyword>
<dbReference type="AlphaFoldDB" id="A0AA48IIX1"/>
<dbReference type="InterPro" id="IPR045269">
    <property type="entry name" value="Atg1-like"/>
</dbReference>
<dbReference type="EMBL" id="AP028214">
    <property type="protein sequence ID" value="BEI90243.1"/>
    <property type="molecule type" value="Genomic_DNA"/>
</dbReference>
<dbReference type="PROSITE" id="PS00108">
    <property type="entry name" value="PROTEIN_KINASE_ST"/>
    <property type="match status" value="1"/>
</dbReference>
<dbReference type="SUPFAM" id="SSF56112">
    <property type="entry name" value="Protein kinase-like (PK-like)"/>
    <property type="match status" value="1"/>
</dbReference>
<dbReference type="KEGG" id="ccac:CcaHIS019_0303130"/>
<dbReference type="Gene3D" id="1.10.510.10">
    <property type="entry name" value="Transferase(Phosphotransferase) domain 1"/>
    <property type="match status" value="1"/>
</dbReference>
<dbReference type="GO" id="GO:0005524">
    <property type="term" value="F:ATP binding"/>
    <property type="evidence" value="ECO:0007669"/>
    <property type="project" value="InterPro"/>
</dbReference>
<feature type="region of interest" description="Disordered" evidence="1">
    <location>
        <begin position="344"/>
        <end position="382"/>
    </location>
</feature>
<dbReference type="RefSeq" id="XP_060455508.1">
    <property type="nucleotide sequence ID" value="XM_060598745.1"/>
</dbReference>
<feature type="domain" description="Protein kinase" evidence="2">
    <location>
        <begin position="1"/>
        <end position="219"/>
    </location>
</feature>
<dbReference type="PANTHER" id="PTHR24348">
    <property type="entry name" value="SERINE/THREONINE-PROTEIN KINASE UNC-51-RELATED"/>
    <property type="match status" value="1"/>
</dbReference>
<dbReference type="Proteomes" id="UP001233271">
    <property type="component" value="Chromosome 3"/>
</dbReference>
<dbReference type="PROSITE" id="PS50011">
    <property type="entry name" value="PROTEIN_KINASE_DOM"/>
    <property type="match status" value="1"/>
</dbReference>
<dbReference type="PANTHER" id="PTHR24348:SF68">
    <property type="entry name" value="SERINE_THREONINE-PROTEIN KINASE ATG1C"/>
    <property type="match status" value="1"/>
</dbReference>
<evidence type="ECO:0000313" key="4">
    <source>
        <dbReference type="Proteomes" id="UP001233271"/>
    </source>
</evidence>
<dbReference type="InterPro" id="IPR000719">
    <property type="entry name" value="Prot_kinase_dom"/>
</dbReference>
<dbReference type="GO" id="GO:0004674">
    <property type="term" value="F:protein serine/threonine kinase activity"/>
    <property type="evidence" value="ECO:0007669"/>
    <property type="project" value="InterPro"/>
</dbReference>
<evidence type="ECO:0000256" key="1">
    <source>
        <dbReference type="SAM" id="MobiDB-lite"/>
    </source>
</evidence>
<evidence type="ECO:0000313" key="3">
    <source>
        <dbReference type="EMBL" id="BEI90243.1"/>
    </source>
</evidence>
<evidence type="ECO:0000259" key="2">
    <source>
        <dbReference type="PROSITE" id="PS50011"/>
    </source>
</evidence>
<dbReference type="GeneID" id="85494113"/>
<name>A0AA48IIX1_9TREE</name>
<dbReference type="GO" id="GO:0010506">
    <property type="term" value="P:regulation of autophagy"/>
    <property type="evidence" value="ECO:0007669"/>
    <property type="project" value="InterPro"/>
</dbReference>
<organism evidence="3 4">
    <name type="scientific">Cutaneotrichosporon cavernicola</name>
    <dbReference type="NCBI Taxonomy" id="279322"/>
    <lineage>
        <taxon>Eukaryota</taxon>
        <taxon>Fungi</taxon>
        <taxon>Dikarya</taxon>
        <taxon>Basidiomycota</taxon>
        <taxon>Agaricomycotina</taxon>
        <taxon>Tremellomycetes</taxon>
        <taxon>Trichosporonales</taxon>
        <taxon>Trichosporonaceae</taxon>
        <taxon>Cutaneotrichosporon</taxon>
    </lineage>
</organism>
<dbReference type="InterPro" id="IPR008271">
    <property type="entry name" value="Ser/Thr_kinase_AS"/>
</dbReference>
<protein>
    <recommendedName>
        <fullName evidence="2">Protein kinase domain-containing protein</fullName>
    </recommendedName>
</protein>